<evidence type="ECO:0000313" key="2">
    <source>
        <dbReference type="Proteomes" id="UP000294739"/>
    </source>
</evidence>
<gene>
    <name evidence="1" type="ORF">E1269_30110</name>
</gene>
<protein>
    <submittedName>
        <fullName evidence="1">Uncharacterized protein</fullName>
    </submittedName>
</protein>
<dbReference type="EMBL" id="SMKZ01000079">
    <property type="protein sequence ID" value="TDD96767.1"/>
    <property type="molecule type" value="Genomic_DNA"/>
</dbReference>
<comment type="caution">
    <text evidence="1">The sequence shown here is derived from an EMBL/GenBank/DDBJ whole genome shotgun (WGS) entry which is preliminary data.</text>
</comment>
<dbReference type="AlphaFoldDB" id="A0A4V2YZF2"/>
<dbReference type="InterPro" id="IPR013785">
    <property type="entry name" value="Aldolase_TIM"/>
</dbReference>
<dbReference type="Proteomes" id="UP000294739">
    <property type="component" value="Unassembled WGS sequence"/>
</dbReference>
<organism evidence="1 2">
    <name type="scientific">Jiangella asiatica</name>
    <dbReference type="NCBI Taxonomy" id="2530372"/>
    <lineage>
        <taxon>Bacteria</taxon>
        <taxon>Bacillati</taxon>
        <taxon>Actinomycetota</taxon>
        <taxon>Actinomycetes</taxon>
        <taxon>Jiangellales</taxon>
        <taxon>Jiangellaceae</taxon>
        <taxon>Jiangella</taxon>
    </lineage>
</organism>
<proteinExistence type="predicted"/>
<accession>A0A4V2YZF2</accession>
<dbReference type="Gene3D" id="3.20.20.70">
    <property type="entry name" value="Aldolase class I"/>
    <property type="match status" value="1"/>
</dbReference>
<dbReference type="OrthoDB" id="176168at2"/>
<evidence type="ECO:0000313" key="1">
    <source>
        <dbReference type="EMBL" id="TDD96767.1"/>
    </source>
</evidence>
<sequence>MRFRDERFAPVLQLRGDLWGHLRGPGGFELGARLVWTVGAGYPEAIRAYQRALVETGAVAVAPSSPNKAAAATASQFNTWGAQLAAGRASQRFDQAALDTIDAQLVASGLDVGMVVVDDKWEGEYGRLEHAADRFPAFEATLERIRGRGLLVGLWAAFLRCDDPATHGLGEADLLRGPDGAPVVLGPADAPYFLFDVTRAGVREVLRERIAAFVARYRPALVKFDFGYEIPDLSRCAPSDPAFGGERLLGLALEVVVGALRAADPDVVVMYYALSPLFAPYVDVHSVDDLWLNAHEYHAEVNRRLFFGRLLGELGVVSYGSGGYDWAHQADIWFDSVGAGPLGMLGAFTRDLSDSSCPPELVALHNGLVRLSRRNTRFRLEAIGAGGLGPVTGARSSSWVRFEDDVPVLVALRVHDFLGAPGVREYGDLLAADVDVAVAALDDDGDGFARARRIGVVTRGAGRVVLRFVDDGEQVTVVAHTLNGRRSESVRRSTADGLALAPPAAVDGDPVTWLELTRQGR</sequence>
<reference evidence="1 2" key="1">
    <citation type="submission" date="2019-03" db="EMBL/GenBank/DDBJ databases">
        <title>Draft genome sequences of novel Actinobacteria.</title>
        <authorList>
            <person name="Sahin N."/>
            <person name="Ay H."/>
            <person name="Saygin H."/>
        </authorList>
    </citation>
    <scope>NUCLEOTIDE SEQUENCE [LARGE SCALE GENOMIC DNA]</scope>
    <source>
        <strain evidence="1 2">5K138</strain>
    </source>
</reference>
<keyword evidence="2" id="KW-1185">Reference proteome</keyword>
<dbReference type="InParanoid" id="A0A4V2YZF2"/>
<dbReference type="InterPro" id="IPR017853">
    <property type="entry name" value="GH"/>
</dbReference>
<name>A0A4V2YZF2_9ACTN</name>
<dbReference type="SUPFAM" id="SSF51445">
    <property type="entry name" value="(Trans)glycosidases"/>
    <property type="match status" value="1"/>
</dbReference>